<dbReference type="PANTHER" id="PTHR42941">
    <property type="entry name" value="SLL1037 PROTEIN"/>
    <property type="match status" value="1"/>
</dbReference>
<organism evidence="2 3">
    <name type="scientific">Roseateles oligotrophus</name>
    <dbReference type="NCBI Taxonomy" id="1769250"/>
    <lineage>
        <taxon>Bacteria</taxon>
        <taxon>Pseudomonadati</taxon>
        <taxon>Pseudomonadota</taxon>
        <taxon>Betaproteobacteria</taxon>
        <taxon>Burkholderiales</taxon>
        <taxon>Sphaerotilaceae</taxon>
        <taxon>Roseateles</taxon>
    </lineage>
</organism>
<dbReference type="EMBL" id="JAJIRN010000002">
    <property type="protein sequence ID" value="MCV2367514.1"/>
    <property type="molecule type" value="Genomic_DNA"/>
</dbReference>
<gene>
    <name evidence="2" type="ORF">LNV07_05340</name>
</gene>
<dbReference type="PANTHER" id="PTHR42941:SF1">
    <property type="entry name" value="SLL1037 PROTEIN"/>
    <property type="match status" value="1"/>
</dbReference>
<protein>
    <submittedName>
        <fullName evidence="2">TAXI family TRAP transporter solute-binding subunit</fullName>
    </submittedName>
</protein>
<evidence type="ECO:0000313" key="2">
    <source>
        <dbReference type="EMBL" id="MCV2367514.1"/>
    </source>
</evidence>
<evidence type="ECO:0000256" key="1">
    <source>
        <dbReference type="SAM" id="SignalP"/>
    </source>
</evidence>
<dbReference type="NCBIfam" id="TIGR02122">
    <property type="entry name" value="TRAP_TAXI"/>
    <property type="match status" value="1"/>
</dbReference>
<keyword evidence="3" id="KW-1185">Reference proteome</keyword>
<name>A0ABT2YB36_9BURK</name>
<dbReference type="InterPro" id="IPR011852">
    <property type="entry name" value="TRAP_TAXI"/>
</dbReference>
<dbReference type="Gene3D" id="3.40.190.10">
    <property type="entry name" value="Periplasmic binding protein-like II"/>
    <property type="match status" value="2"/>
</dbReference>
<feature type="chain" id="PRO_5046035406" evidence="1">
    <location>
        <begin position="24"/>
        <end position="344"/>
    </location>
</feature>
<dbReference type="SUPFAM" id="SSF53850">
    <property type="entry name" value="Periplasmic binding protein-like II"/>
    <property type="match status" value="1"/>
</dbReference>
<keyword evidence="1" id="KW-0732">Signal</keyword>
<sequence>MKLPLIPVFAVLAAALLAPCSWAAAMPEYKIVTASEKGTYFAIGRDLAKFVAPDAGFSLEVLPTSGSAANVKLMRYEPGVKMAVVQADVYQAFLDKAAGGNPEAAAIIKPLRVILPLYNTEIHYIVRADSELNYLHDIKDARINGGLVGSGAALITHTLYRMMFNGPMAEDKASFLSNEEALVKLIGDKSVDVVVVAAGQPAPLIANMKPEAQKFIKLLKFDPTHASAQAALNVYAPAKVLTSNYPNLLTEDFTTISVGAFLVTYDYNLKDTVESFGRLGKSLCQNFSRLQAEGHPKWREVDLSLPKLAPGWTYYPPTTYQLRNCVVKKVKKCSAEERILGLCG</sequence>
<dbReference type="Pfam" id="PF16868">
    <property type="entry name" value="NMT1_3"/>
    <property type="match status" value="1"/>
</dbReference>
<evidence type="ECO:0000313" key="3">
    <source>
        <dbReference type="Proteomes" id="UP001209701"/>
    </source>
</evidence>
<dbReference type="RefSeq" id="WP_263570130.1">
    <property type="nucleotide sequence ID" value="NZ_JAJIRN010000002.1"/>
</dbReference>
<reference evidence="2 3" key="1">
    <citation type="submission" date="2021-11" db="EMBL/GenBank/DDBJ databases">
        <authorList>
            <person name="Liang Q."/>
            <person name="Mou H."/>
            <person name="Liu Z."/>
        </authorList>
    </citation>
    <scope>NUCLEOTIDE SEQUENCE [LARGE SCALE GENOMIC DNA]</scope>
    <source>
        <strain evidence="2 3">CHU3</strain>
    </source>
</reference>
<dbReference type="Proteomes" id="UP001209701">
    <property type="component" value="Unassembled WGS sequence"/>
</dbReference>
<accession>A0ABT2YB36</accession>
<proteinExistence type="predicted"/>
<comment type="caution">
    <text evidence="2">The sequence shown here is derived from an EMBL/GenBank/DDBJ whole genome shotgun (WGS) entry which is preliminary data.</text>
</comment>
<feature type="signal peptide" evidence="1">
    <location>
        <begin position="1"/>
        <end position="23"/>
    </location>
</feature>